<reference evidence="2 3" key="2">
    <citation type="submission" date="2009-02" db="EMBL/GenBank/DDBJ databases">
        <title>Draft genome sequence of Blautia hydrogenotrophica DSM 10507 (Ruminococcus hydrogenotrophicus DSM 10507).</title>
        <authorList>
            <person name="Sudarsanam P."/>
            <person name="Ley R."/>
            <person name="Guruge J."/>
            <person name="Turnbaugh P.J."/>
            <person name="Mahowald M."/>
            <person name="Liep D."/>
            <person name="Gordon J."/>
        </authorList>
    </citation>
    <scope>NUCLEOTIDE SEQUENCE [LARGE SCALE GENOMIC DNA]</scope>
    <source>
        <strain evidence="3">DSM 10507 / JCM 14656 / S5a33</strain>
    </source>
</reference>
<comment type="caution">
    <text evidence="2">The sequence shown here is derived from an EMBL/GenBank/DDBJ whole genome shotgun (WGS) entry which is preliminary data.</text>
</comment>
<dbReference type="GO" id="GO:0006260">
    <property type="term" value="P:DNA replication"/>
    <property type="evidence" value="ECO:0007669"/>
    <property type="project" value="TreeGrafter"/>
</dbReference>
<protein>
    <recommendedName>
        <fullName evidence="1">IstB-like ATP-binding domain-containing protein</fullName>
    </recommendedName>
</protein>
<dbReference type="Pfam" id="PF01695">
    <property type="entry name" value="IstB_IS21"/>
    <property type="match status" value="1"/>
</dbReference>
<evidence type="ECO:0000313" key="2">
    <source>
        <dbReference type="EMBL" id="EEG47809.1"/>
    </source>
</evidence>
<keyword evidence="3" id="KW-1185">Reference proteome</keyword>
<reference evidence="2 3" key="1">
    <citation type="submission" date="2009-01" db="EMBL/GenBank/DDBJ databases">
        <authorList>
            <person name="Fulton L."/>
            <person name="Clifton S."/>
            <person name="Fulton B."/>
            <person name="Xu J."/>
            <person name="Minx P."/>
            <person name="Pepin K.H."/>
            <person name="Johnson M."/>
            <person name="Bhonagiri V."/>
            <person name="Nash W.E."/>
            <person name="Mardis E.R."/>
            <person name="Wilson R.K."/>
        </authorList>
    </citation>
    <scope>NUCLEOTIDE SEQUENCE [LARGE SCALE GENOMIC DNA]</scope>
    <source>
        <strain evidence="3">DSM 10507 / JCM 14656 / S5a33</strain>
    </source>
</reference>
<dbReference type="Proteomes" id="UP000003100">
    <property type="component" value="Unassembled WGS sequence"/>
</dbReference>
<dbReference type="PANTHER" id="PTHR30050:SF4">
    <property type="entry name" value="ATP-BINDING PROTEIN RV3427C IN INSERTION SEQUENCE-RELATED"/>
    <property type="match status" value="1"/>
</dbReference>
<dbReference type="InterPro" id="IPR027417">
    <property type="entry name" value="P-loop_NTPase"/>
</dbReference>
<dbReference type="SUPFAM" id="SSF52540">
    <property type="entry name" value="P-loop containing nucleoside triphosphate hydrolases"/>
    <property type="match status" value="1"/>
</dbReference>
<evidence type="ECO:0000313" key="3">
    <source>
        <dbReference type="Proteomes" id="UP000003100"/>
    </source>
</evidence>
<dbReference type="AlphaFoldDB" id="C0CR46"/>
<gene>
    <name evidence="2" type="ORF">RUMHYD_03359</name>
</gene>
<dbReference type="Gene3D" id="3.40.50.300">
    <property type="entry name" value="P-loop containing nucleotide triphosphate hydrolases"/>
    <property type="match status" value="1"/>
</dbReference>
<feature type="domain" description="IstB-like ATP-binding" evidence="1">
    <location>
        <begin position="101"/>
        <end position="203"/>
    </location>
</feature>
<organism evidence="2 3">
    <name type="scientific">Blautia hydrogenotrophica (strain DSM 10507 / JCM 14656 / S5a33)</name>
    <name type="common">Ruminococcus hydrogenotrophicus</name>
    <dbReference type="NCBI Taxonomy" id="476272"/>
    <lineage>
        <taxon>Bacteria</taxon>
        <taxon>Bacillati</taxon>
        <taxon>Bacillota</taxon>
        <taxon>Clostridia</taxon>
        <taxon>Lachnospirales</taxon>
        <taxon>Lachnospiraceae</taxon>
        <taxon>Blautia</taxon>
    </lineage>
</organism>
<dbReference type="EMBL" id="ACBZ01000177">
    <property type="protein sequence ID" value="EEG47809.1"/>
    <property type="molecule type" value="Genomic_DNA"/>
</dbReference>
<dbReference type="InterPro" id="IPR002611">
    <property type="entry name" value="IstB_ATP-bd"/>
</dbReference>
<name>C0CR46_BLAHS</name>
<dbReference type="eggNOG" id="COG1484">
    <property type="taxonomic scope" value="Bacteria"/>
</dbReference>
<proteinExistence type="predicted"/>
<dbReference type="PATRIC" id="fig|476272.21.peg.636"/>
<dbReference type="PANTHER" id="PTHR30050">
    <property type="entry name" value="CHROMOSOMAL REPLICATION INITIATOR PROTEIN DNAA"/>
    <property type="match status" value="1"/>
</dbReference>
<accession>C0CR46</accession>
<evidence type="ECO:0000259" key="1">
    <source>
        <dbReference type="Pfam" id="PF01695"/>
    </source>
</evidence>
<dbReference type="GO" id="GO:0005524">
    <property type="term" value="F:ATP binding"/>
    <property type="evidence" value="ECO:0007669"/>
    <property type="project" value="InterPro"/>
</dbReference>
<dbReference type="HOGENOM" id="CLU_062999_3_2_9"/>
<sequence>MSECPVCGGIGWIISINEFGQKEAVSCKCRENILLKQRISFADIPPVYKETRLNNFTLSAYQNPSEKRIATAACKKIKTYLDYFSEYKKSGLGLYLYSETKGSGKTRMAASLANKFLDDGYVVKFATSSRILNAIKKTYDKDSKQKENELLEDLATTDILFIDDFGSENLTGWVNDKFYHIINERYINKKLTFFTSNVAVEHLDYDDRIKSRVQDMTYQIPFPEESVRQTQARERNKKLLSEIL</sequence>